<dbReference type="Pfam" id="PF00390">
    <property type="entry name" value="malic"/>
    <property type="match status" value="1"/>
</dbReference>
<dbReference type="GO" id="GO:0046872">
    <property type="term" value="F:metal ion binding"/>
    <property type="evidence" value="ECO:0007669"/>
    <property type="project" value="UniProtKB-KW"/>
</dbReference>
<evidence type="ECO:0000256" key="4">
    <source>
        <dbReference type="ARBA" id="ARBA00023027"/>
    </source>
</evidence>
<feature type="domain" description="Malic enzyme NAD-binding" evidence="9">
    <location>
        <begin position="264"/>
        <end position="527"/>
    </location>
</feature>
<feature type="binding site" evidence="6">
    <location>
        <position position="458"/>
    </location>
    <ligand>
        <name>(S)-malate</name>
        <dbReference type="ChEBI" id="CHEBI:15589"/>
    </ligand>
</feature>
<evidence type="ECO:0000256" key="8">
    <source>
        <dbReference type="RuleBase" id="RU003426"/>
    </source>
</evidence>
<proteinExistence type="inferred from homology"/>
<evidence type="ECO:0000256" key="6">
    <source>
        <dbReference type="PIRSR" id="PIRSR000106-2"/>
    </source>
</evidence>
<dbReference type="InterPro" id="IPR036291">
    <property type="entry name" value="NAD(P)-bd_dom_sf"/>
</dbReference>
<feature type="active site" description="Proton donor" evidence="5">
    <location>
        <position position="96"/>
    </location>
</feature>
<dbReference type="OrthoDB" id="5365701at2759"/>
<dbReference type="Gene3D" id="3.40.50.10380">
    <property type="entry name" value="Malic enzyme, N-terminal domain"/>
    <property type="match status" value="1"/>
</dbReference>
<dbReference type="Pfam" id="PF03949">
    <property type="entry name" value="Malic_M"/>
    <property type="match status" value="1"/>
</dbReference>
<evidence type="ECO:0000256" key="3">
    <source>
        <dbReference type="ARBA" id="ARBA00022723"/>
    </source>
</evidence>
<evidence type="ECO:0000256" key="2">
    <source>
        <dbReference type="ARBA" id="ARBA00008785"/>
    </source>
</evidence>
<evidence type="ECO:0000256" key="7">
    <source>
        <dbReference type="PIRSR" id="PIRSR000106-3"/>
    </source>
</evidence>
<dbReference type="STRING" id="97359.A0A550BSJ8"/>
<dbReference type="InterPro" id="IPR012301">
    <property type="entry name" value="Malic_N_dom"/>
</dbReference>
<dbReference type="GO" id="GO:0005739">
    <property type="term" value="C:mitochondrion"/>
    <property type="evidence" value="ECO:0007669"/>
    <property type="project" value="TreeGrafter"/>
</dbReference>
<sequence>MTTLATRTSRVLTAPHVAQAGTAFTVRERQDLGLVGRLPFRVNTLEEQCERAYAQLLSRDEPLRKNTFLQSLKDQNEVLYYALLQRHLKETVPIVYTPTQADAIANYSNLFRRSSGLYLSYPDMDVMEEAFLKQITGREVDLVVVTDSEAILGIGDQGVGGIAISAAKSVIYTLIGKVDPGRTLAVALDVGTNNKALLEDPLYVGWQNARVRGQEYDAFVDKFVQLVRKYLPHSLLHFEDFGVTNAQRLLGRYRSTHSVFNDDIQGTGAVALAGAMSAVGVAGSTLHEQRIVIYGAGSGGLGIAKQLRDAMVAIDGESRESATKRFYCIDRPGLLTDDMSDDALRADQREWAQPAGEWAEERARGRIELIDVVRKIKPTMLVGTSTHAGAFTEEVVRTMAEGVSRPIIFSLSNPSRLVEVHPHDANEWTGGRALLATGSPFPPAKMPDGRDYPIAECNNALIYPGLGFGAVLCQSRSMTDDMIIAGARRLASLSPALEHPDNALLPDFQDAPAVNFEVAVAVAEQAIESGNAGVSWSKEEVRERAKERIWEPVYPDYVFDENGER</sequence>
<feature type="binding site" evidence="7">
    <location>
        <position position="240"/>
    </location>
    <ligand>
        <name>a divalent metal cation</name>
        <dbReference type="ChEBI" id="CHEBI:60240"/>
    </ligand>
</feature>
<dbReference type="Gene3D" id="3.40.50.720">
    <property type="entry name" value="NAD(P)-binding Rossmann-like Domain"/>
    <property type="match status" value="1"/>
</dbReference>
<comment type="cofactor">
    <cofactor evidence="1">
        <name>Mn(2+)</name>
        <dbReference type="ChEBI" id="CHEBI:29035"/>
    </cofactor>
</comment>
<evidence type="ECO:0000313" key="11">
    <source>
        <dbReference type="EMBL" id="TRM55509.1"/>
    </source>
</evidence>
<dbReference type="PANTHER" id="PTHR23406">
    <property type="entry name" value="MALIC ENZYME-RELATED"/>
    <property type="match status" value="1"/>
</dbReference>
<feature type="binding site" evidence="7">
    <location>
        <position position="263"/>
    </location>
    <ligand>
        <name>a divalent metal cation</name>
        <dbReference type="ChEBI" id="CHEBI:60240"/>
    </ligand>
</feature>
<dbReference type="EMBL" id="VDMD01000127">
    <property type="protein sequence ID" value="TRM55509.1"/>
    <property type="molecule type" value="Genomic_DNA"/>
</dbReference>
<dbReference type="GO" id="GO:0051287">
    <property type="term" value="F:NAD binding"/>
    <property type="evidence" value="ECO:0007669"/>
    <property type="project" value="InterPro"/>
</dbReference>
<evidence type="ECO:0000313" key="12">
    <source>
        <dbReference type="Proteomes" id="UP000320762"/>
    </source>
</evidence>
<feature type="binding site" evidence="6">
    <location>
        <position position="413"/>
    </location>
    <ligand>
        <name>(S)-malate</name>
        <dbReference type="ChEBI" id="CHEBI:15589"/>
    </ligand>
</feature>
<dbReference type="SMART" id="SM01274">
    <property type="entry name" value="malic"/>
    <property type="match status" value="1"/>
</dbReference>
<keyword evidence="8" id="KW-0560">Oxidoreductase</keyword>
<dbReference type="InterPro" id="IPR012302">
    <property type="entry name" value="Malic_NAD-bd"/>
</dbReference>
<dbReference type="PROSITE" id="PS00331">
    <property type="entry name" value="MALIC_ENZYMES"/>
    <property type="match status" value="1"/>
</dbReference>
<dbReference type="InterPro" id="IPR001891">
    <property type="entry name" value="Malic_OxRdtase"/>
</dbReference>
<accession>A0A550BSJ8</accession>
<reference evidence="11 12" key="1">
    <citation type="journal article" date="2019" name="New Phytol.">
        <title>Comparative genomics reveals unique wood-decay strategies and fruiting body development in the Schizophyllaceae.</title>
        <authorList>
            <person name="Almasi E."/>
            <person name="Sahu N."/>
            <person name="Krizsan K."/>
            <person name="Balint B."/>
            <person name="Kovacs G.M."/>
            <person name="Kiss B."/>
            <person name="Cseklye J."/>
            <person name="Drula E."/>
            <person name="Henrissat B."/>
            <person name="Nagy I."/>
            <person name="Chovatia M."/>
            <person name="Adam C."/>
            <person name="LaButti K."/>
            <person name="Lipzen A."/>
            <person name="Riley R."/>
            <person name="Grigoriev I.V."/>
            <person name="Nagy L.G."/>
        </authorList>
    </citation>
    <scope>NUCLEOTIDE SEQUENCE [LARGE SCALE GENOMIC DNA]</scope>
    <source>
        <strain evidence="11 12">NL-1724</strain>
    </source>
</reference>
<feature type="domain" description="Malic enzyme N-terminal" evidence="10">
    <location>
        <begin position="73"/>
        <end position="254"/>
    </location>
</feature>
<organism evidence="11 12">
    <name type="scientific">Schizophyllum amplum</name>
    <dbReference type="NCBI Taxonomy" id="97359"/>
    <lineage>
        <taxon>Eukaryota</taxon>
        <taxon>Fungi</taxon>
        <taxon>Dikarya</taxon>
        <taxon>Basidiomycota</taxon>
        <taxon>Agaricomycotina</taxon>
        <taxon>Agaricomycetes</taxon>
        <taxon>Agaricomycetidae</taxon>
        <taxon>Agaricales</taxon>
        <taxon>Schizophyllaceae</taxon>
        <taxon>Schizophyllum</taxon>
    </lineage>
</organism>
<dbReference type="GO" id="GO:0006108">
    <property type="term" value="P:malate metabolic process"/>
    <property type="evidence" value="ECO:0007669"/>
    <property type="project" value="TreeGrafter"/>
</dbReference>
<dbReference type="PIRSF" id="PIRSF000106">
    <property type="entry name" value="ME"/>
    <property type="match status" value="1"/>
</dbReference>
<keyword evidence="4" id="KW-0520">NAD</keyword>
<dbReference type="Proteomes" id="UP000320762">
    <property type="component" value="Unassembled WGS sequence"/>
</dbReference>
<gene>
    <name evidence="11" type="ORF">BD626DRAFT_561482</name>
</gene>
<dbReference type="AlphaFoldDB" id="A0A550BSJ8"/>
<feature type="binding site" evidence="7">
    <location>
        <position position="239"/>
    </location>
    <ligand>
        <name>a divalent metal cation</name>
        <dbReference type="ChEBI" id="CHEBI:60240"/>
    </ligand>
</feature>
<dbReference type="InterPro" id="IPR046346">
    <property type="entry name" value="Aminoacid_DH-like_N_sf"/>
</dbReference>
<keyword evidence="3 7" id="KW-0479">Metal-binding</keyword>
<dbReference type="SUPFAM" id="SSF51735">
    <property type="entry name" value="NAD(P)-binding Rossmann-fold domains"/>
    <property type="match status" value="1"/>
</dbReference>
<dbReference type="PRINTS" id="PR00072">
    <property type="entry name" value="MALOXRDTASE"/>
</dbReference>
<evidence type="ECO:0000256" key="5">
    <source>
        <dbReference type="PIRSR" id="PIRSR000106-1"/>
    </source>
</evidence>
<comment type="caution">
    <text evidence="11">The sequence shown here is derived from an EMBL/GenBank/DDBJ whole genome shotgun (WGS) entry which is preliminary data.</text>
</comment>
<comment type="similarity">
    <text evidence="2 8">Belongs to the malic enzymes family.</text>
</comment>
<dbReference type="NCBIfam" id="NF010052">
    <property type="entry name" value="PRK13529.1"/>
    <property type="match status" value="1"/>
</dbReference>
<name>A0A550BSJ8_9AGAR</name>
<dbReference type="GO" id="GO:0004471">
    <property type="term" value="F:malate dehydrogenase (decarboxylating) (NAD+) activity"/>
    <property type="evidence" value="ECO:0007669"/>
    <property type="project" value="TreeGrafter"/>
</dbReference>
<dbReference type="PANTHER" id="PTHR23406:SF34">
    <property type="entry name" value="NAD-DEPENDENT MALIC ENZYME, MITOCHONDRIAL"/>
    <property type="match status" value="1"/>
</dbReference>
<dbReference type="GO" id="GO:0005829">
    <property type="term" value="C:cytosol"/>
    <property type="evidence" value="ECO:0007669"/>
    <property type="project" value="TreeGrafter"/>
</dbReference>
<comment type="cofactor">
    <cofactor evidence="7">
        <name>Mg(2+)</name>
        <dbReference type="ChEBI" id="CHEBI:18420"/>
    </cofactor>
    <cofactor evidence="7">
        <name>Mn(2+)</name>
        <dbReference type="ChEBI" id="CHEBI:29035"/>
    </cofactor>
    <text evidence="7">Divalent metal cations. Prefers magnesium or manganese.</text>
</comment>
<evidence type="ECO:0000256" key="1">
    <source>
        <dbReference type="ARBA" id="ARBA00001936"/>
    </source>
</evidence>
<dbReference type="InterPro" id="IPR037062">
    <property type="entry name" value="Malic_N_dom_sf"/>
</dbReference>
<evidence type="ECO:0000259" key="10">
    <source>
        <dbReference type="SMART" id="SM01274"/>
    </source>
</evidence>
<dbReference type="SMART" id="SM00919">
    <property type="entry name" value="Malic_M"/>
    <property type="match status" value="1"/>
</dbReference>
<dbReference type="SUPFAM" id="SSF53223">
    <property type="entry name" value="Aminoacid dehydrogenase-like, N-terminal domain"/>
    <property type="match status" value="1"/>
</dbReference>
<protein>
    <recommendedName>
        <fullName evidence="8">Malic enzyme</fullName>
    </recommendedName>
</protein>
<feature type="active site" description="Proton acceptor" evidence="5">
    <location>
        <position position="168"/>
    </location>
</feature>
<dbReference type="InterPro" id="IPR015884">
    <property type="entry name" value="Malic_enzyme_CS"/>
</dbReference>
<evidence type="ECO:0000259" key="9">
    <source>
        <dbReference type="SMART" id="SM00919"/>
    </source>
</evidence>
<keyword evidence="12" id="KW-1185">Reference proteome</keyword>